<evidence type="ECO:0000313" key="3">
    <source>
        <dbReference type="EMBL" id="KAG8483481.1"/>
    </source>
</evidence>
<comment type="caution">
    <text evidence="3">The sequence shown here is derived from an EMBL/GenBank/DDBJ whole genome shotgun (WGS) entry which is preliminary data.</text>
</comment>
<feature type="coiled-coil region" evidence="1">
    <location>
        <begin position="414"/>
        <end position="547"/>
    </location>
</feature>
<keyword evidence="4" id="KW-1185">Reference proteome</keyword>
<feature type="domain" description="DUF7745" evidence="2">
    <location>
        <begin position="200"/>
        <end position="377"/>
    </location>
</feature>
<dbReference type="PANTHER" id="PTHR48200:SF1">
    <property type="entry name" value="AMINOTRANSFERASE-LIKE PLANT MOBILE DOMAIN-CONTAINING PROTEIN"/>
    <property type="match status" value="1"/>
</dbReference>
<keyword evidence="1" id="KW-0175">Coiled coil</keyword>
<dbReference type="PANTHER" id="PTHR48200">
    <property type="entry name" value="PROTEIN, PUTATIVE-RELATED"/>
    <property type="match status" value="1"/>
</dbReference>
<dbReference type="Pfam" id="PF24924">
    <property type="entry name" value="DUF7745"/>
    <property type="match status" value="2"/>
</dbReference>
<evidence type="ECO:0000259" key="2">
    <source>
        <dbReference type="Pfam" id="PF24924"/>
    </source>
</evidence>
<dbReference type="EMBL" id="JAHUZN010000009">
    <property type="protein sequence ID" value="KAG8483481.1"/>
    <property type="molecule type" value="Genomic_DNA"/>
</dbReference>
<sequence length="602" mass="69664">MENGLLDRAEGNANIHRWSEQTQLEKGDSIAAGHMSELSGYTRISVTQNNLQELKEIWDQWSNETKQLFYGNYGDLPYLLNVQIDEHLFRALAQFWNPAYSCFTFGEVDLVPTVEEYTALLRCPRFQVDRIYSRAANVPTFWKKLMAITGMSEQCITTRIKEKGECKCISWDALKGLILTHPDEAKKATTDLFHRLSKRVTSVPAILAETFRSLGICRKAGAGRFVGCAQLLLAWFYSHFRLIDKVICRVFFEDYSPLKDIITSTRKVDVPEENWIALLQNLQSKDVEWRAPWMILSEILYRCGSFDWVPLLGIWDAIGYAPLLVLRQFGLRQFLPATHGLTQSEFAYRGADYKKRVGEISSAWNKTCRLKGVAIGPATTLEYVEWRGRRINDNIPEPNAEGARPMEEYLQVMLSELEIMKQEFERKNLELEKRIAKLEEEKMYLSLDIDVQKIEVEKERKEKRKIEEDRDDLKEHYKKAQEMQSRNSALEEENKGLKSKVTELGRSLRWHRSHDSTVELKELKRKVEDLETTLQESKLRIEQLETQGDYLKGELHQSRGQDLAVRADVLSLMYGSSSDIGRELALLLDRVKTLGIRAKAYL</sequence>
<protein>
    <recommendedName>
        <fullName evidence="2">DUF7745 domain-containing protein</fullName>
    </recommendedName>
</protein>
<accession>A0A8J5YRD2</accession>
<proteinExistence type="predicted"/>
<name>A0A8J5YRD2_9ROSI</name>
<feature type="domain" description="DUF7745" evidence="2">
    <location>
        <begin position="55"/>
        <end position="175"/>
    </location>
</feature>
<organism evidence="3 4">
    <name type="scientific">Gossypium anomalum</name>
    <dbReference type="NCBI Taxonomy" id="47600"/>
    <lineage>
        <taxon>Eukaryota</taxon>
        <taxon>Viridiplantae</taxon>
        <taxon>Streptophyta</taxon>
        <taxon>Embryophyta</taxon>
        <taxon>Tracheophyta</taxon>
        <taxon>Spermatophyta</taxon>
        <taxon>Magnoliopsida</taxon>
        <taxon>eudicotyledons</taxon>
        <taxon>Gunneridae</taxon>
        <taxon>Pentapetalae</taxon>
        <taxon>rosids</taxon>
        <taxon>malvids</taxon>
        <taxon>Malvales</taxon>
        <taxon>Malvaceae</taxon>
        <taxon>Malvoideae</taxon>
        <taxon>Gossypium</taxon>
    </lineage>
</organism>
<evidence type="ECO:0000313" key="4">
    <source>
        <dbReference type="Proteomes" id="UP000701853"/>
    </source>
</evidence>
<dbReference type="Proteomes" id="UP000701853">
    <property type="component" value="Chromosome 9"/>
</dbReference>
<reference evidence="3 4" key="1">
    <citation type="journal article" date="2021" name="bioRxiv">
        <title>The Gossypium anomalum genome as a resource for cotton improvement and evolutionary analysis of hybrid incompatibility.</title>
        <authorList>
            <person name="Grover C.E."/>
            <person name="Yuan D."/>
            <person name="Arick M.A."/>
            <person name="Miller E.R."/>
            <person name="Hu G."/>
            <person name="Peterson D.G."/>
            <person name="Wendel J.F."/>
            <person name="Udall J.A."/>
        </authorList>
    </citation>
    <scope>NUCLEOTIDE SEQUENCE [LARGE SCALE GENOMIC DNA]</scope>
    <source>
        <strain evidence="3">JFW-Udall</strain>
        <tissue evidence="3">Leaf</tissue>
    </source>
</reference>
<dbReference type="AlphaFoldDB" id="A0A8J5YRD2"/>
<gene>
    <name evidence="3" type="ORF">CXB51_023124</name>
</gene>
<evidence type="ECO:0000256" key="1">
    <source>
        <dbReference type="SAM" id="Coils"/>
    </source>
</evidence>
<dbReference type="InterPro" id="IPR056647">
    <property type="entry name" value="DUF7745"/>
</dbReference>